<dbReference type="InterPro" id="IPR040750">
    <property type="entry name" value="eIF3m_C_helix"/>
</dbReference>
<evidence type="ECO:0000313" key="7">
    <source>
        <dbReference type="EnsemblMetazoa" id="XP_014244346.1"/>
    </source>
</evidence>
<name>A0A8I6TCP1_CIMLE</name>
<dbReference type="InterPro" id="IPR045237">
    <property type="entry name" value="COPS7/eIF3m"/>
</dbReference>
<protein>
    <recommendedName>
        <fullName evidence="5">Eukaryotic translation initiation factor 3 subunit M</fullName>
        <shortName evidence="5">eIF3m</shortName>
    </recommendedName>
</protein>
<sequence>MNVPVVFIDLTLEEQAIELRVYFRSLGAEISESKSQKGIEDDLHKIISVCDTCFKEGSESEIESVLNSIVSMLVLIPPDRTENLILAFSEKLTKAKGQMLGHVTLRVLWLLFQSLDERSPMRYHVYYHLVQIAKQVDMVKAIFTSIDELKQQLMACPPTTEQMQKLLRLLHEVLLSCRESELAAKVMMELLGTYTSENASDAREDARMCIISALADPNTFLLDPLLSLKPVRFLEGELIHDLLTVFVSEKLMDYINFYKDHKEFVQELGLDHEANLKKMRLLTFMQLGESCPDMSFDMITSELMIPEDEVESFVIDVLKTKLVRARMDRAARKVHISSTMHRTFGPEQWESLRHTLQNWKANLKSIQYGMASVVDRIQQHG</sequence>
<accession>A0A8I6TCP1</accession>
<keyword evidence="3 5" id="KW-0396">Initiation factor</keyword>
<dbReference type="AlphaFoldDB" id="A0A8I6TCP1"/>
<dbReference type="OMA" id="VCLKALW"/>
<reference evidence="7" key="1">
    <citation type="submission" date="2022-01" db="UniProtKB">
        <authorList>
            <consortium name="EnsemblMetazoa"/>
        </authorList>
    </citation>
    <scope>IDENTIFICATION</scope>
</reference>
<comment type="subunit">
    <text evidence="5">Component of the eukaryotic translation initiation factor 3 (eIF-3) complex.</text>
</comment>
<evidence type="ECO:0000313" key="8">
    <source>
        <dbReference type="Proteomes" id="UP000494040"/>
    </source>
</evidence>
<dbReference type="GO" id="GO:0071541">
    <property type="term" value="C:eukaryotic translation initiation factor 3 complex, eIF3m"/>
    <property type="evidence" value="ECO:0007669"/>
    <property type="project" value="UniProtKB-UniRule"/>
</dbReference>
<evidence type="ECO:0000256" key="1">
    <source>
        <dbReference type="ARBA" id="ARBA00008482"/>
    </source>
</evidence>
<dbReference type="PROSITE" id="PS50250">
    <property type="entry name" value="PCI"/>
    <property type="match status" value="1"/>
</dbReference>
<evidence type="ECO:0000256" key="4">
    <source>
        <dbReference type="ARBA" id="ARBA00022917"/>
    </source>
</evidence>
<evidence type="ECO:0000256" key="2">
    <source>
        <dbReference type="ARBA" id="ARBA00022490"/>
    </source>
</evidence>
<proteinExistence type="inferred from homology"/>
<dbReference type="PANTHER" id="PTHR15350">
    <property type="entry name" value="COP9 SIGNALOSOME COMPLEX SUBUNIT 7/DENDRITIC CELL PROTEIN GA17"/>
    <property type="match status" value="1"/>
</dbReference>
<dbReference type="Proteomes" id="UP000494040">
    <property type="component" value="Unassembled WGS sequence"/>
</dbReference>
<dbReference type="GeneID" id="106663770"/>
<comment type="function">
    <text evidence="5">Component of the eukaryotic translation initiation factor 3 (eIF-3) complex, which is involved in protein synthesis of a specialized repertoire of mRNAs and, together with other initiation factors, stimulates binding of mRNA and methionyl-tRNAi to the 40S ribosome. The eIF-3 complex specifically targets and initiates translation of a subset of mRNAs involved in cell proliferation.</text>
</comment>
<dbReference type="GO" id="GO:0033290">
    <property type="term" value="C:eukaryotic 48S preinitiation complex"/>
    <property type="evidence" value="ECO:0007669"/>
    <property type="project" value="UniProtKB-UniRule"/>
</dbReference>
<dbReference type="OrthoDB" id="10267031at2759"/>
<dbReference type="InterPro" id="IPR027528">
    <property type="entry name" value="eIF3m"/>
</dbReference>
<keyword evidence="8" id="KW-1185">Reference proteome</keyword>
<comment type="similarity">
    <text evidence="5">Belongs to the eIF-3 subunit M family.</text>
</comment>
<dbReference type="GO" id="GO:0001732">
    <property type="term" value="P:formation of cytoplasmic translation initiation complex"/>
    <property type="evidence" value="ECO:0007669"/>
    <property type="project" value="UniProtKB-UniRule"/>
</dbReference>
<dbReference type="SMART" id="SM00088">
    <property type="entry name" value="PINT"/>
    <property type="match status" value="1"/>
</dbReference>
<dbReference type="GO" id="GO:0003743">
    <property type="term" value="F:translation initiation factor activity"/>
    <property type="evidence" value="ECO:0007669"/>
    <property type="project" value="UniProtKB-UniRule"/>
</dbReference>
<dbReference type="Pfam" id="PF18005">
    <property type="entry name" value="eIF3m_C_helix"/>
    <property type="match status" value="1"/>
</dbReference>
<organism evidence="7 8">
    <name type="scientific">Cimex lectularius</name>
    <name type="common">Bed bug</name>
    <name type="synonym">Acanthia lectularia</name>
    <dbReference type="NCBI Taxonomy" id="79782"/>
    <lineage>
        <taxon>Eukaryota</taxon>
        <taxon>Metazoa</taxon>
        <taxon>Ecdysozoa</taxon>
        <taxon>Arthropoda</taxon>
        <taxon>Hexapoda</taxon>
        <taxon>Insecta</taxon>
        <taxon>Pterygota</taxon>
        <taxon>Neoptera</taxon>
        <taxon>Paraneoptera</taxon>
        <taxon>Hemiptera</taxon>
        <taxon>Heteroptera</taxon>
        <taxon>Panheteroptera</taxon>
        <taxon>Cimicomorpha</taxon>
        <taxon>Cimicidae</taxon>
        <taxon>Cimex</taxon>
    </lineage>
</organism>
<keyword evidence="4 5" id="KW-0648">Protein biosynthesis</keyword>
<comment type="similarity">
    <text evidence="1">Belongs to the CSN7/EIF3M family. CSN7 subfamily.</text>
</comment>
<dbReference type="PANTHER" id="PTHR15350:SF2">
    <property type="entry name" value="EUKARYOTIC TRANSLATION INITIATION FACTOR 3 SUBUNIT M"/>
    <property type="match status" value="1"/>
</dbReference>
<dbReference type="EnsemblMetazoa" id="XM_014388860.2">
    <property type="protein sequence ID" value="XP_014244346.1"/>
    <property type="gene ID" value="LOC106663770"/>
</dbReference>
<keyword evidence="2 5" id="KW-0963">Cytoplasm</keyword>
<evidence type="ECO:0000259" key="6">
    <source>
        <dbReference type="PROSITE" id="PS50250"/>
    </source>
</evidence>
<dbReference type="KEGG" id="clec:106663770"/>
<dbReference type="Pfam" id="PF01399">
    <property type="entry name" value="PCI"/>
    <property type="match status" value="1"/>
</dbReference>
<dbReference type="InterPro" id="IPR000717">
    <property type="entry name" value="PCI_dom"/>
</dbReference>
<feature type="domain" description="PCI" evidence="6">
    <location>
        <begin position="179"/>
        <end position="341"/>
    </location>
</feature>
<dbReference type="HAMAP" id="MF_03012">
    <property type="entry name" value="eIF3m"/>
    <property type="match status" value="1"/>
</dbReference>
<evidence type="ECO:0000256" key="5">
    <source>
        <dbReference type="HAMAP-Rule" id="MF_03012"/>
    </source>
</evidence>
<comment type="subcellular location">
    <subcellularLocation>
        <location evidence="5">Cytoplasm</location>
    </subcellularLocation>
</comment>
<dbReference type="GO" id="GO:0016282">
    <property type="term" value="C:eukaryotic 43S preinitiation complex"/>
    <property type="evidence" value="ECO:0007669"/>
    <property type="project" value="UniProtKB-UniRule"/>
</dbReference>
<dbReference type="RefSeq" id="XP_014244346.1">
    <property type="nucleotide sequence ID" value="XM_014388860.2"/>
</dbReference>
<evidence type="ECO:0000256" key="3">
    <source>
        <dbReference type="ARBA" id="ARBA00022540"/>
    </source>
</evidence>